<dbReference type="Pfam" id="PF00415">
    <property type="entry name" value="RCC1"/>
    <property type="match status" value="1"/>
</dbReference>
<feature type="chain" id="PRO_5003037743" evidence="2">
    <location>
        <begin position="26"/>
        <end position="541"/>
    </location>
</feature>
<name>D2V1K8_NAEGR</name>
<dbReference type="InterPro" id="IPR009091">
    <property type="entry name" value="RCC1/BLIP-II"/>
</dbReference>
<dbReference type="PANTHER" id="PTHR45982:SF1">
    <property type="entry name" value="REGULATOR OF CHROMOSOME CONDENSATION"/>
    <property type="match status" value="1"/>
</dbReference>
<feature type="domain" description="EGF-like" evidence="3 4">
    <location>
        <begin position="451"/>
        <end position="462"/>
    </location>
</feature>
<dbReference type="Proteomes" id="UP000006671">
    <property type="component" value="Unassembled WGS sequence"/>
</dbReference>
<dbReference type="InterPro" id="IPR000742">
    <property type="entry name" value="EGF"/>
</dbReference>
<accession>D2V1K8</accession>
<dbReference type="VEuPathDB" id="AmoebaDB:NAEGRDRAFT_62614"/>
<organism evidence="6">
    <name type="scientific">Naegleria gruberi</name>
    <name type="common">Amoeba</name>
    <dbReference type="NCBI Taxonomy" id="5762"/>
    <lineage>
        <taxon>Eukaryota</taxon>
        <taxon>Discoba</taxon>
        <taxon>Heterolobosea</taxon>
        <taxon>Tetramitia</taxon>
        <taxon>Eutetramitia</taxon>
        <taxon>Vahlkampfiidae</taxon>
        <taxon>Naegleria</taxon>
    </lineage>
</organism>
<evidence type="ECO:0000259" key="3">
    <source>
        <dbReference type="PROSITE" id="PS00022"/>
    </source>
</evidence>
<dbReference type="SUPFAM" id="SSF57196">
    <property type="entry name" value="EGF/Laminin"/>
    <property type="match status" value="1"/>
</dbReference>
<feature type="signal peptide" evidence="2">
    <location>
        <begin position="1"/>
        <end position="25"/>
    </location>
</feature>
<dbReference type="PROSITE" id="PS00022">
    <property type="entry name" value="EGF_1"/>
    <property type="match status" value="1"/>
</dbReference>
<evidence type="ECO:0000256" key="1">
    <source>
        <dbReference type="PROSITE-ProRule" id="PRU00235"/>
    </source>
</evidence>
<dbReference type="InterPro" id="IPR051553">
    <property type="entry name" value="Ran_GTPase-activating"/>
</dbReference>
<dbReference type="OMA" id="CAILLWI"/>
<dbReference type="PANTHER" id="PTHR45982">
    <property type="entry name" value="REGULATOR OF CHROMOSOME CONDENSATION"/>
    <property type="match status" value="1"/>
</dbReference>
<evidence type="ECO:0000313" key="6">
    <source>
        <dbReference type="Proteomes" id="UP000006671"/>
    </source>
</evidence>
<proteinExistence type="predicted"/>
<reference evidence="5 6" key="1">
    <citation type="journal article" date="2010" name="Cell">
        <title>The genome of Naegleria gruberi illuminates early eukaryotic versatility.</title>
        <authorList>
            <person name="Fritz-Laylin L.K."/>
            <person name="Prochnik S.E."/>
            <person name="Ginger M.L."/>
            <person name="Dacks J.B."/>
            <person name="Carpenter M.L."/>
            <person name="Field M.C."/>
            <person name="Kuo A."/>
            <person name="Paredez A."/>
            <person name="Chapman J."/>
            <person name="Pham J."/>
            <person name="Shu S."/>
            <person name="Neupane R."/>
            <person name="Cipriano M."/>
            <person name="Mancuso J."/>
            <person name="Tu H."/>
            <person name="Salamov A."/>
            <person name="Lindquist E."/>
            <person name="Shapiro H."/>
            <person name="Lucas S."/>
            <person name="Grigoriev I.V."/>
            <person name="Cande W.Z."/>
            <person name="Fulton C."/>
            <person name="Rokhsar D.S."/>
            <person name="Dawson S.C."/>
        </authorList>
    </citation>
    <scope>NUCLEOTIDE SEQUENCE [LARGE SCALE GENOMIC DNA]</scope>
    <source>
        <strain evidence="5 6">NEG-M</strain>
    </source>
</reference>
<dbReference type="GeneID" id="8849998"/>
<dbReference type="InParanoid" id="D2V1K8"/>
<dbReference type="PROSITE" id="PS01186">
    <property type="entry name" value="EGF_2"/>
    <property type="match status" value="1"/>
</dbReference>
<dbReference type="KEGG" id="ngr:NAEGRDRAFT_62614"/>
<dbReference type="Gene3D" id="2.130.10.30">
    <property type="entry name" value="Regulator of chromosome condensation 1/beta-lactamase-inhibitor protein II"/>
    <property type="match status" value="2"/>
</dbReference>
<dbReference type="CDD" id="cd00054">
    <property type="entry name" value="EGF_CA"/>
    <property type="match status" value="1"/>
</dbReference>
<dbReference type="Gene3D" id="2.10.25.10">
    <property type="entry name" value="Laminin"/>
    <property type="match status" value="1"/>
</dbReference>
<evidence type="ECO:0000259" key="4">
    <source>
        <dbReference type="PROSITE" id="PS01186"/>
    </source>
</evidence>
<evidence type="ECO:0000256" key="2">
    <source>
        <dbReference type="SAM" id="SignalP"/>
    </source>
</evidence>
<dbReference type="OrthoDB" id="430340at2759"/>
<keyword evidence="6" id="KW-1185">Reference proteome</keyword>
<dbReference type="eggNOG" id="KOG1426">
    <property type="taxonomic scope" value="Eukaryota"/>
</dbReference>
<feature type="repeat" description="RCC1" evidence="1">
    <location>
        <begin position="214"/>
        <end position="267"/>
    </location>
</feature>
<gene>
    <name evidence="5" type="ORF">NAEGRDRAFT_62614</name>
</gene>
<protein>
    <submittedName>
        <fullName evidence="5">Predicted protein</fullName>
    </submittedName>
</protein>
<evidence type="ECO:0000313" key="5">
    <source>
        <dbReference type="EMBL" id="EFC49328.1"/>
    </source>
</evidence>
<keyword evidence="2" id="KW-0732">Signal</keyword>
<dbReference type="RefSeq" id="XP_002682072.1">
    <property type="nucleotide sequence ID" value="XM_002682026.1"/>
</dbReference>
<dbReference type="AlphaFoldDB" id="D2V1K8"/>
<dbReference type="Pfam" id="PF23106">
    <property type="entry name" value="EGF_Teneurin"/>
    <property type="match status" value="1"/>
</dbReference>
<dbReference type="InterPro" id="IPR000408">
    <property type="entry name" value="Reg_chr_condens"/>
</dbReference>
<sequence length="541" mass="57170">MANSLILTILPLVVLICFALPNVKAATQLYSFGQDMWGQLGVRSGIGGANNFIQSTPSSIVTSQFPQTYASVKFVEGLSYYSSLMLVRDSNMNIIKIMGNGYQSYLPNFSTGNGFYSVQLSPAQMMDFSGTVSFVQNGKACSILGTKDAQSNLMLYSWGDSKHGCLGDGNTNSSRGVVNSPVSVVIPDKCKGDNLKQVSIFDHVLLFCQDSLGQYIYGFGLNENGELGSSLASSVYTPTLLSMTPLSGKIITKVAASSKFSVVLTSDSSVYVMGTLLNCFSTTTLTKITGLPIDTTQEAIVDISVTYYHILLLTNTSKIILYGNKIMNLGQYITSTTTCGSSVLTSLVYLGSKPSKVFASNEVIMVISNNNEIYTLGNNQNGNIGNGNTSDISGSYKIDSITIPSGNIISDATINLNGNYLATSDTMYCNGVSYTNAGVCSGHGTCVTQSCICAPGYFGRNCEEFTCFGLLKNSASVCSGNGKCSSLDACQCTNGATTSNCTGPATSNSTGKQSDANSHGQSIGLMVLLCAILLWIGTLNL</sequence>
<dbReference type="PRINTS" id="PR00633">
    <property type="entry name" value="RCCNDNSATION"/>
</dbReference>
<dbReference type="EMBL" id="GG738848">
    <property type="protein sequence ID" value="EFC49328.1"/>
    <property type="molecule type" value="Genomic_DNA"/>
</dbReference>
<dbReference type="SUPFAM" id="SSF50985">
    <property type="entry name" value="RCC1/BLIP-II"/>
    <property type="match status" value="2"/>
</dbReference>
<dbReference type="PROSITE" id="PS50012">
    <property type="entry name" value="RCC1_3"/>
    <property type="match status" value="1"/>
</dbReference>